<accession>A0A1H1IJ35</accession>
<keyword evidence="2" id="KW-1185">Reference proteome</keyword>
<dbReference type="RefSeq" id="WP_090326879.1">
    <property type="nucleotide sequence ID" value="NZ_FNKJ01000003.1"/>
</dbReference>
<sequence length="100" mass="10830">MSQNVVLTPGRQMYHFAQLREEIGDLGLIGLMADRLMTTAHLSAPMAVRAAADQFEILGEIQNGGTVFSDMRTAKGLGRMADKSVVLTIDASKKIDHDGQ</sequence>
<reference evidence="2" key="1">
    <citation type="submission" date="2016-10" db="EMBL/GenBank/DDBJ databases">
        <authorList>
            <person name="Varghese N."/>
            <person name="Submissions S."/>
        </authorList>
    </citation>
    <scope>NUCLEOTIDE SEQUENCE [LARGE SCALE GENOMIC DNA]</scope>
    <source>
        <strain evidence="2">BS3775</strain>
    </source>
</reference>
<protein>
    <submittedName>
        <fullName evidence="1">Uncharacterized protein</fullName>
    </submittedName>
</protein>
<proteinExistence type="predicted"/>
<organism evidence="1 2">
    <name type="scientific">Pseudomonas moorei</name>
    <dbReference type="NCBI Taxonomy" id="395599"/>
    <lineage>
        <taxon>Bacteria</taxon>
        <taxon>Pseudomonadati</taxon>
        <taxon>Pseudomonadota</taxon>
        <taxon>Gammaproteobacteria</taxon>
        <taxon>Pseudomonadales</taxon>
        <taxon>Pseudomonadaceae</taxon>
        <taxon>Pseudomonas</taxon>
    </lineage>
</organism>
<gene>
    <name evidence="1" type="ORF">SAMN04490195_5496</name>
</gene>
<evidence type="ECO:0000313" key="1">
    <source>
        <dbReference type="EMBL" id="SDR37775.1"/>
    </source>
</evidence>
<dbReference type="AlphaFoldDB" id="A0A1H1IJ35"/>
<evidence type="ECO:0000313" key="2">
    <source>
        <dbReference type="Proteomes" id="UP000199570"/>
    </source>
</evidence>
<dbReference type="OrthoDB" id="9943262at2"/>
<dbReference type="Proteomes" id="UP000199570">
    <property type="component" value="Unassembled WGS sequence"/>
</dbReference>
<dbReference type="EMBL" id="FNKJ01000003">
    <property type="protein sequence ID" value="SDR37775.1"/>
    <property type="molecule type" value="Genomic_DNA"/>
</dbReference>
<name>A0A1H1IJ35_9PSED</name>